<feature type="compositionally biased region" description="Pro residues" evidence="1">
    <location>
        <begin position="75"/>
        <end position="84"/>
    </location>
</feature>
<evidence type="ECO:0000313" key="4">
    <source>
        <dbReference type="Proteomes" id="UP001169027"/>
    </source>
</evidence>
<dbReference type="Pfam" id="PF11306">
    <property type="entry name" value="DUF3108"/>
    <property type="match status" value="1"/>
</dbReference>
<evidence type="ECO:0000256" key="1">
    <source>
        <dbReference type="SAM" id="MobiDB-lite"/>
    </source>
</evidence>
<reference evidence="3" key="1">
    <citation type="submission" date="2023-06" db="EMBL/GenBank/DDBJ databases">
        <authorList>
            <person name="Jiang Y."/>
            <person name="Liu Q."/>
        </authorList>
    </citation>
    <scope>NUCLEOTIDE SEQUENCE</scope>
    <source>
        <strain evidence="3">CGMCC 1.12090</strain>
    </source>
</reference>
<feature type="region of interest" description="Disordered" evidence="1">
    <location>
        <begin position="70"/>
        <end position="158"/>
    </location>
</feature>
<evidence type="ECO:0000256" key="2">
    <source>
        <dbReference type="SAM" id="Phobius"/>
    </source>
</evidence>
<feature type="compositionally biased region" description="Pro residues" evidence="1">
    <location>
        <begin position="92"/>
        <end position="102"/>
    </location>
</feature>
<keyword evidence="2" id="KW-0812">Transmembrane</keyword>
<proteinExistence type="predicted"/>
<evidence type="ECO:0000313" key="3">
    <source>
        <dbReference type="EMBL" id="MDO1532177.1"/>
    </source>
</evidence>
<feature type="compositionally biased region" description="Low complexity" evidence="1">
    <location>
        <begin position="127"/>
        <end position="151"/>
    </location>
</feature>
<dbReference type="RefSeq" id="WP_301806299.1">
    <property type="nucleotide sequence ID" value="NZ_JAUJZH010000004.1"/>
</dbReference>
<keyword evidence="2" id="KW-0472">Membrane</keyword>
<dbReference type="EMBL" id="JAUKVY010000004">
    <property type="protein sequence ID" value="MDO1532177.1"/>
    <property type="molecule type" value="Genomic_DNA"/>
</dbReference>
<name>A0ABT8S2J6_9BURK</name>
<feature type="transmembrane region" description="Helical" evidence="2">
    <location>
        <begin position="20"/>
        <end position="40"/>
    </location>
</feature>
<sequence>MPSPALSVDPGFPRPPWRGLALLTAAVVLVHLALLGLAPLGSGPRPSPLAQTFITRSIVIAPPPAVEAASAAPPAAVPPPPPRPARPRPAPRPRPAVEPAPAPAIDRPAPAEMAVADPDAATGPDTGEAQPQEAGAPAPEGSGATGAAGSNTGAGGDAAGQIAGSVEAQVPGSVRLRFAATAQQGAQPLQGVFGELVWLQDGSQYDLRLAWTFLFKTLRSQHSTGRIGPTGIEPLRFSDTRRTETVSLFDRDNRRVQFSGNVPSEMLLAGAQDRLSVVLQLGALMAGNTAHYPPGAVIAVQTVGINDAEIWTFNVEGEEEVGVPAGEFSARRLTRNPRKPGDDKIELWLAPVLGWLPVRIRQTQPNGDFIDLQLRSQSSNP</sequence>
<dbReference type="Proteomes" id="UP001169027">
    <property type="component" value="Unassembled WGS sequence"/>
</dbReference>
<comment type="caution">
    <text evidence="3">The sequence shown here is derived from an EMBL/GenBank/DDBJ whole genome shotgun (WGS) entry which is preliminary data.</text>
</comment>
<protein>
    <submittedName>
        <fullName evidence="3">DUF3108 domain-containing protein</fullName>
    </submittedName>
</protein>
<keyword evidence="4" id="KW-1185">Reference proteome</keyword>
<organism evidence="3 4">
    <name type="scientific">Variovorax ginsengisoli</name>
    <dbReference type="NCBI Taxonomy" id="363844"/>
    <lineage>
        <taxon>Bacteria</taxon>
        <taxon>Pseudomonadati</taxon>
        <taxon>Pseudomonadota</taxon>
        <taxon>Betaproteobacteria</taxon>
        <taxon>Burkholderiales</taxon>
        <taxon>Comamonadaceae</taxon>
        <taxon>Variovorax</taxon>
    </lineage>
</organism>
<dbReference type="InterPro" id="IPR021457">
    <property type="entry name" value="DUF3108"/>
</dbReference>
<accession>A0ABT8S2J6</accession>
<gene>
    <name evidence="3" type="ORF">Q2T77_07745</name>
</gene>
<keyword evidence="2" id="KW-1133">Transmembrane helix</keyword>